<gene>
    <name evidence="1" type="ORF">GJ744_005960</name>
</gene>
<comment type="caution">
    <text evidence="1">The sequence shown here is derived from an EMBL/GenBank/DDBJ whole genome shotgun (WGS) entry which is preliminary data.</text>
</comment>
<evidence type="ECO:0000313" key="2">
    <source>
        <dbReference type="Proteomes" id="UP000606974"/>
    </source>
</evidence>
<sequence length="336" mass="37934">MRPLLAQGSSTSAMEYLHIHAFLKDHVQGLHKSFKLQHFFFTHLLQQFQVKVKTDSLGLDDLEQIAAQAAKESSYLACPLLERSILIHFQAHHQLSYANIPLDSLARAEFSVPLHVLEVAEEMLQASAANGGQACPIVPILVATSPKFEQDLRYITSIVDGNNCATAAMLLRFLANHPLLTDFPIMSQHLLEYCKIHHLGKKWAIDLSDVLDYLYNQSSRQIYHSLLDSHQIIRKFAQVEYIPALVVQEEDFHTICKQRSAGKPKPVLLHPFHQTLFNDDYLLFALPQKVGQTHGRPEAFRLLSLSPFGTTRDGLGIDHGNIFRVDVLQSMNGLEQ</sequence>
<name>A0A8H7A747_9EURO</name>
<dbReference type="OrthoDB" id="5978656at2759"/>
<keyword evidence="2" id="KW-1185">Reference proteome</keyword>
<protein>
    <submittedName>
        <fullName evidence="1">Uncharacterized protein</fullName>
    </submittedName>
</protein>
<dbReference type="Proteomes" id="UP000606974">
    <property type="component" value="Unassembled WGS sequence"/>
</dbReference>
<evidence type="ECO:0000313" key="1">
    <source>
        <dbReference type="EMBL" id="KAF7502382.1"/>
    </source>
</evidence>
<proteinExistence type="predicted"/>
<dbReference type="EMBL" id="JAACFV010000260">
    <property type="protein sequence ID" value="KAF7502382.1"/>
    <property type="molecule type" value="Genomic_DNA"/>
</dbReference>
<reference evidence="1" key="1">
    <citation type="submission" date="2020-02" db="EMBL/GenBank/DDBJ databases">
        <authorList>
            <person name="Palmer J.M."/>
        </authorList>
    </citation>
    <scope>NUCLEOTIDE SEQUENCE</scope>
    <source>
        <strain evidence="1">EPUS1.4</strain>
        <tissue evidence="1">Thallus</tissue>
    </source>
</reference>
<accession>A0A8H7A747</accession>
<organism evidence="1 2">
    <name type="scientific">Endocarpon pusillum</name>
    <dbReference type="NCBI Taxonomy" id="364733"/>
    <lineage>
        <taxon>Eukaryota</taxon>
        <taxon>Fungi</taxon>
        <taxon>Dikarya</taxon>
        <taxon>Ascomycota</taxon>
        <taxon>Pezizomycotina</taxon>
        <taxon>Eurotiomycetes</taxon>
        <taxon>Chaetothyriomycetidae</taxon>
        <taxon>Verrucariales</taxon>
        <taxon>Verrucariaceae</taxon>
        <taxon>Endocarpon</taxon>
    </lineage>
</organism>
<dbReference type="AlphaFoldDB" id="A0A8H7A747"/>